<sequence length="368" mass="39884">MMLSRTSRLNLGLGACLSCGLATAAADAPSVHVYNWYDYIGATTLKDFQRDTGIQPVYDTFDSGEVLEAKLMTGRSGYDVVVASNFILPALIKAGALQKLDRSQLPNLKHLDPVLLEKIRANDPDNQYAIPYLWGTDGLGYNVDKVKAALGSDAPVNSWDLLFKEENLAKLSQCGVALLDAPAEVMPIALHYLGLSPNSSNPDDYKKAQALLLKLRPYITYFDSSKIQSDLSNGDICLALTWSGTVFGAKQAADQAGKGVKVEYSIPIEGAPLWIDNLVLVKDSQHPAEGLTFINYMLRPEVTAAATDLALTANANKDATALASAEVRNSPNIYPSAEVIAKLFTLQPQPHAIERVRTRAWSNITSGR</sequence>
<dbReference type="AlphaFoldDB" id="A0A418XK36"/>
<keyword evidence="3 5" id="KW-0732">Signal</keyword>
<dbReference type="PANTHER" id="PTHR30222">
    <property type="entry name" value="SPERMIDINE/PUTRESCINE-BINDING PERIPLASMIC PROTEIN"/>
    <property type="match status" value="1"/>
</dbReference>
<dbReference type="GO" id="GO:0019808">
    <property type="term" value="F:polyamine binding"/>
    <property type="evidence" value="ECO:0007669"/>
    <property type="project" value="InterPro"/>
</dbReference>
<dbReference type="Gene3D" id="3.40.190.10">
    <property type="entry name" value="Periplasmic binding protein-like II"/>
    <property type="match status" value="2"/>
</dbReference>
<keyword evidence="2" id="KW-0813">Transport</keyword>
<protein>
    <submittedName>
        <fullName evidence="6">Polyamine ABC transporter substrate-binding protein</fullName>
    </submittedName>
</protein>
<dbReference type="Pfam" id="PF13416">
    <property type="entry name" value="SBP_bac_8"/>
    <property type="match status" value="1"/>
</dbReference>
<feature type="signal peptide" evidence="5">
    <location>
        <begin position="1"/>
        <end position="24"/>
    </location>
</feature>
<reference evidence="6 7" key="1">
    <citation type="submission" date="2018-09" db="EMBL/GenBank/DDBJ databases">
        <authorList>
            <person name="Zhu H."/>
        </authorList>
    </citation>
    <scope>NUCLEOTIDE SEQUENCE [LARGE SCALE GENOMIC DNA]</scope>
    <source>
        <strain evidence="6 7">K1S02-6</strain>
    </source>
</reference>
<dbReference type="CDD" id="cd13659">
    <property type="entry name" value="PBP2_PotF"/>
    <property type="match status" value="1"/>
</dbReference>
<dbReference type="GO" id="GO:0015846">
    <property type="term" value="P:polyamine transport"/>
    <property type="evidence" value="ECO:0007669"/>
    <property type="project" value="InterPro"/>
</dbReference>
<comment type="subcellular location">
    <subcellularLocation>
        <location evidence="1">Periplasm</location>
    </subcellularLocation>
</comment>
<dbReference type="PANTHER" id="PTHR30222:SF12">
    <property type="entry name" value="NORSPERMIDINE SENSOR"/>
    <property type="match status" value="1"/>
</dbReference>
<evidence type="ECO:0000256" key="5">
    <source>
        <dbReference type="SAM" id="SignalP"/>
    </source>
</evidence>
<dbReference type="OrthoDB" id="9769319at2"/>
<evidence type="ECO:0000256" key="3">
    <source>
        <dbReference type="ARBA" id="ARBA00022729"/>
    </source>
</evidence>
<dbReference type="InterPro" id="IPR006059">
    <property type="entry name" value="SBP"/>
</dbReference>
<evidence type="ECO:0000256" key="4">
    <source>
        <dbReference type="ARBA" id="ARBA00022764"/>
    </source>
</evidence>
<dbReference type="InterPro" id="IPR001188">
    <property type="entry name" value="Sperm_putr-bd"/>
</dbReference>
<evidence type="ECO:0000256" key="2">
    <source>
        <dbReference type="ARBA" id="ARBA00022448"/>
    </source>
</evidence>
<evidence type="ECO:0000256" key="1">
    <source>
        <dbReference type="ARBA" id="ARBA00004418"/>
    </source>
</evidence>
<dbReference type="PRINTS" id="PR00909">
    <property type="entry name" value="SPERMDNBNDNG"/>
</dbReference>
<dbReference type="EMBL" id="QYUR01000002">
    <property type="protein sequence ID" value="RJG12848.1"/>
    <property type="molecule type" value="Genomic_DNA"/>
</dbReference>
<dbReference type="Proteomes" id="UP000284021">
    <property type="component" value="Unassembled WGS sequence"/>
</dbReference>
<keyword evidence="4" id="KW-0574">Periplasm</keyword>
<name>A0A418XK36_9PSED</name>
<dbReference type="PIRSF" id="PIRSF019574">
    <property type="entry name" value="Periplasmic_polyamine_BP"/>
    <property type="match status" value="1"/>
</dbReference>
<keyword evidence="7" id="KW-1185">Reference proteome</keyword>
<comment type="caution">
    <text evidence="6">The sequence shown here is derived from an EMBL/GenBank/DDBJ whole genome shotgun (WGS) entry which is preliminary data.</text>
</comment>
<evidence type="ECO:0000313" key="6">
    <source>
        <dbReference type="EMBL" id="RJG12848.1"/>
    </source>
</evidence>
<dbReference type="GO" id="GO:0042597">
    <property type="term" value="C:periplasmic space"/>
    <property type="evidence" value="ECO:0007669"/>
    <property type="project" value="UniProtKB-SubCell"/>
</dbReference>
<proteinExistence type="predicted"/>
<accession>A0A418XK36</accession>
<dbReference type="SUPFAM" id="SSF53850">
    <property type="entry name" value="Periplasmic binding protein-like II"/>
    <property type="match status" value="1"/>
</dbReference>
<feature type="chain" id="PRO_5019434423" evidence="5">
    <location>
        <begin position="25"/>
        <end position="368"/>
    </location>
</feature>
<gene>
    <name evidence="6" type="ORF">D3879_06090</name>
</gene>
<organism evidence="6 7">
    <name type="scientific">Pseudomonas cavernicola</name>
    <dbReference type="NCBI Taxonomy" id="2320866"/>
    <lineage>
        <taxon>Bacteria</taxon>
        <taxon>Pseudomonadati</taxon>
        <taxon>Pseudomonadota</taxon>
        <taxon>Gammaproteobacteria</taxon>
        <taxon>Pseudomonadales</taxon>
        <taxon>Pseudomonadaceae</taxon>
        <taxon>Pseudomonas</taxon>
    </lineage>
</organism>
<evidence type="ECO:0000313" key="7">
    <source>
        <dbReference type="Proteomes" id="UP000284021"/>
    </source>
</evidence>